<dbReference type="AlphaFoldDB" id="A0A1I7TCN1"/>
<dbReference type="STRING" id="1561998.A0A1I7TCN1"/>
<proteinExistence type="predicted"/>
<accession>A0A1I7TCN1</accession>
<organism evidence="2 3">
    <name type="scientific">Caenorhabditis tropicalis</name>
    <dbReference type="NCBI Taxonomy" id="1561998"/>
    <lineage>
        <taxon>Eukaryota</taxon>
        <taxon>Metazoa</taxon>
        <taxon>Ecdysozoa</taxon>
        <taxon>Nematoda</taxon>
        <taxon>Chromadorea</taxon>
        <taxon>Rhabditida</taxon>
        <taxon>Rhabditina</taxon>
        <taxon>Rhabditomorpha</taxon>
        <taxon>Rhabditoidea</taxon>
        <taxon>Rhabditidae</taxon>
        <taxon>Peloderinae</taxon>
        <taxon>Caenorhabditis</taxon>
    </lineage>
</organism>
<feature type="compositionally biased region" description="Polar residues" evidence="1">
    <location>
        <begin position="566"/>
        <end position="576"/>
    </location>
</feature>
<dbReference type="eggNOG" id="ENOG502TIBG">
    <property type="taxonomic scope" value="Eukaryota"/>
</dbReference>
<evidence type="ECO:0000313" key="2">
    <source>
        <dbReference type="Proteomes" id="UP000095282"/>
    </source>
</evidence>
<keyword evidence="2" id="KW-1185">Reference proteome</keyword>
<reference evidence="3" key="1">
    <citation type="submission" date="2016-11" db="UniProtKB">
        <authorList>
            <consortium name="WormBaseParasite"/>
        </authorList>
    </citation>
    <scope>IDENTIFICATION</scope>
</reference>
<evidence type="ECO:0000313" key="3">
    <source>
        <dbReference type="WBParaSite" id="Csp11.Scaffold582.g4609.t1"/>
    </source>
</evidence>
<feature type="region of interest" description="Disordered" evidence="1">
    <location>
        <begin position="541"/>
        <end position="578"/>
    </location>
</feature>
<name>A0A1I7TCN1_9PELO</name>
<protein>
    <submittedName>
        <fullName evidence="3">ANK_REP_REGION domain-containing protein</fullName>
    </submittedName>
</protein>
<dbReference type="WBParaSite" id="Csp11.Scaffold582.g4609.t1">
    <property type="protein sequence ID" value="Csp11.Scaffold582.g4609.t1"/>
    <property type="gene ID" value="Csp11.Scaffold582.g4609"/>
</dbReference>
<feature type="compositionally biased region" description="Acidic residues" evidence="1">
    <location>
        <begin position="676"/>
        <end position="685"/>
    </location>
</feature>
<dbReference type="Proteomes" id="UP000095282">
    <property type="component" value="Unplaced"/>
</dbReference>
<sequence>MSSNKGELQSKFDRAISENNPPKVVHIYNEIVGSQIGELIEHATKELIKYNSYDNDKNTLFHIEDVLPSHKKQERIQILMHYPFMFNPRKLTRELFCHQITSIILEKDEAEYEKKKTNFSVDILNYAMGLPHKGTQQLRSTELLRYVELHLRPEYDDFHRQASNGLFASLAAQVNLETVINFLQVERFSKNRSCYEVMRAFDTPLRKKRMTSSNSLFFIIFDFNRARRQEYNRTIDRKTAEEIEIQFIRASLLHEDSEGNIENFMSVLSEQHIVSPAVIESAAQLLISDFLEVTKSLKNNHPLDMNRILSCLARQCVLLKYNNTKRQEILSEALTIPQYYLNKLNWTQMTVYYSILATQTDRETRELPISQPVFDNMFSTLLVITPAIGVNEITMNVNPYQSVLFSLFNMFKFDHARMEIMDTLDPDWKEKIKHALDLCTVTSVNIVNRLKTMLISDRRYPSLKKNNTVIINIGILLVYVLGHIQGHKLNIQPSFINTRQFHEGDYTEAFNETFFITFTKTPDGVDPIEFIHRRTIRYISLEEDEDDDEDEEQTDESGIGEDSDATGESSNNTTLSNDEEQNIIIFNNENNNVDVNIGEGLSDVDEVGTDYVIPEEPEANYINFIRRHFPNGNNIEVTEYGVSRIVPEEDIVSRPETPILEEEDSDDSGSRALTTDSEEEEDKEEDDKKEAEKPKAKKEEEEPKIKRASSYFLDQLRTYQRRVVHVERLIMRSRREVIRLNTAGRSLAASTADDYDFKMNMCFKGTQG</sequence>
<feature type="compositionally biased region" description="Basic and acidic residues" evidence="1">
    <location>
        <begin position="686"/>
        <end position="704"/>
    </location>
</feature>
<feature type="compositionally biased region" description="Acidic residues" evidence="1">
    <location>
        <begin position="541"/>
        <end position="565"/>
    </location>
</feature>
<evidence type="ECO:0000256" key="1">
    <source>
        <dbReference type="SAM" id="MobiDB-lite"/>
    </source>
</evidence>
<feature type="region of interest" description="Disordered" evidence="1">
    <location>
        <begin position="648"/>
        <end position="704"/>
    </location>
</feature>